<dbReference type="GO" id="GO:0080120">
    <property type="term" value="P:CAAX-box protein maturation"/>
    <property type="evidence" value="ECO:0007669"/>
    <property type="project" value="UniProtKB-ARBA"/>
</dbReference>
<gene>
    <name evidence="3" type="ORF">ACGLYG10_0070</name>
</gene>
<dbReference type="InterPro" id="IPR003675">
    <property type="entry name" value="Rce1/LyrA-like_dom"/>
</dbReference>
<feature type="domain" description="CAAX prenyl protease 2/Lysostaphin resistance protein A-like" evidence="2">
    <location>
        <begin position="170"/>
        <end position="262"/>
    </location>
</feature>
<proteinExistence type="predicted"/>
<feature type="transmembrane region" description="Helical" evidence="1">
    <location>
        <begin position="163"/>
        <end position="187"/>
    </location>
</feature>
<evidence type="ECO:0000313" key="4">
    <source>
        <dbReference type="Proteomes" id="UP000184291"/>
    </source>
</evidence>
<keyword evidence="4" id="KW-1185">Reference proteome</keyword>
<keyword evidence="1" id="KW-0472">Membrane</keyword>
<evidence type="ECO:0000259" key="2">
    <source>
        <dbReference type="Pfam" id="PF02517"/>
    </source>
</evidence>
<feature type="transmembrane region" description="Helical" evidence="1">
    <location>
        <begin position="199"/>
        <end position="219"/>
    </location>
</feature>
<feature type="transmembrane region" description="Helical" evidence="1">
    <location>
        <begin position="94"/>
        <end position="114"/>
    </location>
</feature>
<feature type="transmembrane region" description="Helical" evidence="1">
    <location>
        <begin position="47"/>
        <end position="74"/>
    </location>
</feature>
<dbReference type="RefSeq" id="WP_073327013.1">
    <property type="nucleotide sequence ID" value="NZ_FQTT01000001.1"/>
</dbReference>
<evidence type="ECO:0000256" key="1">
    <source>
        <dbReference type="SAM" id="Phobius"/>
    </source>
</evidence>
<evidence type="ECO:0000313" key="3">
    <source>
        <dbReference type="EMBL" id="SHE23873.1"/>
    </source>
</evidence>
<keyword evidence="3" id="KW-0645">Protease</keyword>
<dbReference type="EMBL" id="FQTT01000001">
    <property type="protein sequence ID" value="SHE23873.1"/>
    <property type="molecule type" value="Genomic_DNA"/>
</dbReference>
<feature type="transmembrane region" description="Helical" evidence="1">
    <location>
        <begin position="301"/>
        <end position="319"/>
    </location>
</feature>
<reference evidence="4" key="1">
    <citation type="submission" date="2016-09" db="EMBL/GenBank/DDBJ databases">
        <authorList>
            <person name="Strepis N."/>
        </authorList>
    </citation>
    <scope>NUCLEOTIDE SEQUENCE [LARGE SCALE GENOMIC DNA]</scope>
</reference>
<dbReference type="STRING" id="1892869.ACGLYG10_0070"/>
<organism evidence="3 4">
    <name type="scientific">Actinomyces glycerinitolerans</name>
    <dbReference type="NCBI Taxonomy" id="1892869"/>
    <lineage>
        <taxon>Bacteria</taxon>
        <taxon>Bacillati</taxon>
        <taxon>Actinomycetota</taxon>
        <taxon>Actinomycetes</taxon>
        <taxon>Actinomycetales</taxon>
        <taxon>Actinomycetaceae</taxon>
        <taxon>Actinomyces</taxon>
    </lineage>
</organism>
<protein>
    <submittedName>
        <fullName evidence="3">Caax protease self-immunity</fullName>
    </submittedName>
</protein>
<name>A0A1M4RV75_9ACTO</name>
<dbReference type="AlphaFoldDB" id="A0A1M4RV75"/>
<sequence>MTIHAPQPASSSDPVTTGERGLLAIADRVIPAASPQARRAPEAARRWGWQLLAGCFTFSASQVAIALTSITAAVMSGQRIGAGHLLENLFNEPAVFLVGSGVSALAAVAGYWALMRWIRGTSVSELAGPGKLSEFLFGMGLGALLMATVVALLAAVGCYRVTAVGWGAGILIGASAGLAAGFAEEILFRGLLLRLLEQWLGTGWALGLTAVLFGAVHITNPEASIFGAVAIMLEAGILMGACYLATRRLWMAFGTHVAWNFVQGGIFGSDVSGTGMGRGLFAARFSGPDLLTGGEMGVEGSLGAVVVCTAAGAVMLLVARHRGLLLPRRSARGRAQ</sequence>
<dbReference type="GO" id="GO:0006508">
    <property type="term" value="P:proteolysis"/>
    <property type="evidence" value="ECO:0007669"/>
    <property type="project" value="UniProtKB-KW"/>
</dbReference>
<keyword evidence="1" id="KW-1133">Transmembrane helix</keyword>
<feature type="transmembrane region" description="Helical" evidence="1">
    <location>
        <begin position="225"/>
        <end position="245"/>
    </location>
</feature>
<keyword evidence="1" id="KW-0812">Transmembrane</keyword>
<accession>A0A1M4RV75</accession>
<feature type="transmembrane region" description="Helical" evidence="1">
    <location>
        <begin position="135"/>
        <end position="157"/>
    </location>
</feature>
<dbReference type="PANTHER" id="PTHR39430:SF1">
    <property type="entry name" value="PROTEASE"/>
    <property type="match status" value="1"/>
</dbReference>
<dbReference type="GO" id="GO:0004175">
    <property type="term" value="F:endopeptidase activity"/>
    <property type="evidence" value="ECO:0007669"/>
    <property type="project" value="UniProtKB-ARBA"/>
</dbReference>
<dbReference type="Pfam" id="PF02517">
    <property type="entry name" value="Rce1-like"/>
    <property type="match status" value="1"/>
</dbReference>
<dbReference type="Proteomes" id="UP000184291">
    <property type="component" value="Unassembled WGS sequence"/>
</dbReference>
<dbReference type="PANTHER" id="PTHR39430">
    <property type="entry name" value="MEMBRANE-ASSOCIATED PROTEASE-RELATED"/>
    <property type="match status" value="1"/>
</dbReference>
<dbReference type="OrthoDB" id="193898at2"/>
<feature type="transmembrane region" description="Helical" evidence="1">
    <location>
        <begin position="257"/>
        <end position="281"/>
    </location>
</feature>
<keyword evidence="3" id="KW-0378">Hydrolase</keyword>